<proteinExistence type="inferred from homology"/>
<dbReference type="EMBL" id="NGJY01000001">
    <property type="protein sequence ID" value="RSU04602.1"/>
    <property type="molecule type" value="Genomic_DNA"/>
</dbReference>
<keyword evidence="7" id="KW-1185">Reference proteome</keyword>
<keyword evidence="3" id="KW-0813">Transport</keyword>
<dbReference type="AlphaFoldDB" id="A0A430ABL6"/>
<protein>
    <recommendedName>
        <fullName evidence="8">ABC transporter substrate-binding protein</fullName>
    </recommendedName>
</protein>
<dbReference type="InterPro" id="IPR050490">
    <property type="entry name" value="Bact_solute-bd_prot1"/>
</dbReference>
<evidence type="ECO:0000256" key="5">
    <source>
        <dbReference type="SAM" id="SignalP"/>
    </source>
</evidence>
<feature type="signal peptide" evidence="5">
    <location>
        <begin position="1"/>
        <end position="18"/>
    </location>
</feature>
<evidence type="ECO:0000313" key="7">
    <source>
        <dbReference type="Proteomes" id="UP000287101"/>
    </source>
</evidence>
<dbReference type="PROSITE" id="PS51257">
    <property type="entry name" value="PROKAR_LIPOPROTEIN"/>
    <property type="match status" value="1"/>
</dbReference>
<evidence type="ECO:0008006" key="8">
    <source>
        <dbReference type="Google" id="ProtNLM"/>
    </source>
</evidence>
<evidence type="ECO:0000256" key="2">
    <source>
        <dbReference type="ARBA" id="ARBA00008520"/>
    </source>
</evidence>
<comment type="subcellular location">
    <subcellularLocation>
        <location evidence="1">Cell envelope</location>
    </subcellularLocation>
</comment>
<gene>
    <name evidence="6" type="ORF">CBF31_00880</name>
</gene>
<dbReference type="RefSeq" id="WP_126830024.1">
    <property type="nucleotide sequence ID" value="NZ_CBCRYB010000006.1"/>
</dbReference>
<dbReference type="SUPFAM" id="SSF53850">
    <property type="entry name" value="Periplasmic binding protein-like II"/>
    <property type="match status" value="1"/>
</dbReference>
<dbReference type="Pfam" id="PF13416">
    <property type="entry name" value="SBP_bac_8"/>
    <property type="match status" value="1"/>
</dbReference>
<dbReference type="GO" id="GO:0030313">
    <property type="term" value="C:cell envelope"/>
    <property type="evidence" value="ECO:0007669"/>
    <property type="project" value="UniProtKB-SubCell"/>
</dbReference>
<evidence type="ECO:0000256" key="1">
    <source>
        <dbReference type="ARBA" id="ARBA00004196"/>
    </source>
</evidence>
<name>A0A430ABL6_9ENTE</name>
<reference evidence="6 7" key="1">
    <citation type="submission" date="2017-05" db="EMBL/GenBank/DDBJ databases">
        <title>Vagococcus spp. assemblies.</title>
        <authorList>
            <person name="Gulvik C.A."/>
        </authorList>
    </citation>
    <scope>NUCLEOTIDE SEQUENCE [LARGE SCALE GENOMIC DNA]</scope>
    <source>
        <strain evidence="6 7">CCUG 41755</strain>
    </source>
</reference>
<evidence type="ECO:0000256" key="3">
    <source>
        <dbReference type="ARBA" id="ARBA00022448"/>
    </source>
</evidence>
<comment type="similarity">
    <text evidence="2">Belongs to the bacterial solute-binding protein 1 family.</text>
</comment>
<comment type="caution">
    <text evidence="6">The sequence shown here is derived from an EMBL/GenBank/DDBJ whole genome shotgun (WGS) entry which is preliminary data.</text>
</comment>
<dbReference type="PANTHER" id="PTHR43649:SF31">
    <property type="entry name" value="SN-GLYCEROL-3-PHOSPHATE-BINDING PERIPLASMIC PROTEIN UGPB"/>
    <property type="match status" value="1"/>
</dbReference>
<evidence type="ECO:0000256" key="4">
    <source>
        <dbReference type="ARBA" id="ARBA00022729"/>
    </source>
</evidence>
<sequence>MKKFLAGLVCVGAIVGLAACGKNDNASSGGDVSLVKDFSDTEIVLWHAMSGSNGEALDKIVKDYNDTQGKEKGVKVSTVFQDTEIASKVKMTSSTNDSKNAPDIIQTVGMDIPSISKLPQIVPAQTFLDDKNSSITKDDYYEQLLRGFTYEDKIVGVPMAVSTLLLYYNEELLKKEGFDKAPETIDELASYTKKLGQIKDVNGLNTQISRYQLVNFLVSQFPESFVGDNEGGRKAPMTKVTIKEDGTLDKFLTEWQKVIDSGGYKHIEDNANEEFATGMNAMALLSSSRLGAIKTLSEGNFTFKTAFLPKVSADDTSGASTGGSSLVLYNHNDEKKLSAAWDFVAFATSPEVQSKWSQLTGYIPVNVKTEELSEMKEFYKNNPQFKTALDQLKASDPLAQEPFDLVNWEINDIITDAMQKFAEKKLSKEETAKDIVDKVNKALDEYHEANG</sequence>
<dbReference type="Proteomes" id="UP000287101">
    <property type="component" value="Unassembled WGS sequence"/>
</dbReference>
<dbReference type="Gene3D" id="3.40.190.10">
    <property type="entry name" value="Periplasmic binding protein-like II"/>
    <property type="match status" value="2"/>
</dbReference>
<organism evidence="6 7">
    <name type="scientific">Vagococcus fessus</name>
    <dbReference type="NCBI Taxonomy" id="120370"/>
    <lineage>
        <taxon>Bacteria</taxon>
        <taxon>Bacillati</taxon>
        <taxon>Bacillota</taxon>
        <taxon>Bacilli</taxon>
        <taxon>Lactobacillales</taxon>
        <taxon>Enterococcaceae</taxon>
        <taxon>Vagococcus</taxon>
    </lineage>
</organism>
<accession>A0A430ABL6</accession>
<dbReference type="PANTHER" id="PTHR43649">
    <property type="entry name" value="ARABINOSE-BINDING PROTEIN-RELATED"/>
    <property type="match status" value="1"/>
</dbReference>
<dbReference type="OrthoDB" id="9763054at2"/>
<keyword evidence="4 5" id="KW-0732">Signal</keyword>
<evidence type="ECO:0000313" key="6">
    <source>
        <dbReference type="EMBL" id="RSU04602.1"/>
    </source>
</evidence>
<dbReference type="InterPro" id="IPR006059">
    <property type="entry name" value="SBP"/>
</dbReference>
<feature type="chain" id="PRO_5039193936" description="ABC transporter substrate-binding protein" evidence="5">
    <location>
        <begin position="19"/>
        <end position="451"/>
    </location>
</feature>